<feature type="domain" description="Flagellar basal-body/hook protein C-terminal" evidence="7">
    <location>
        <begin position="121"/>
        <end position="163"/>
    </location>
</feature>
<evidence type="ECO:0000256" key="3">
    <source>
        <dbReference type="ARBA" id="ARBA00017941"/>
    </source>
</evidence>
<evidence type="ECO:0000256" key="6">
    <source>
        <dbReference type="RuleBase" id="RU362062"/>
    </source>
</evidence>
<evidence type="ECO:0000313" key="9">
    <source>
        <dbReference type="Proteomes" id="UP000319619"/>
    </source>
</evidence>
<comment type="similarity">
    <text evidence="2">Belongs to the flagella basal body rod proteins family.</text>
</comment>
<comment type="caution">
    <text evidence="8">The sequence shown here is derived from an EMBL/GenBank/DDBJ whole genome shotgun (WGS) entry which is preliminary data.</text>
</comment>
<evidence type="ECO:0000313" key="8">
    <source>
        <dbReference type="EMBL" id="TKJ42222.1"/>
    </source>
</evidence>
<keyword evidence="8" id="KW-0282">Flagellum</keyword>
<evidence type="ECO:0000256" key="5">
    <source>
        <dbReference type="ARBA" id="ARBA00025933"/>
    </source>
</evidence>
<comment type="subunit">
    <text evidence="5 6">The basal body constitutes a major portion of the flagellar organelle and consists of four rings (L,P,S, and M) mounted on a central rod. The rod consists of about 26 subunits of FlgG in the distal portion, and FlgB, FlgC and FlgF are thought to build up the proximal portion of the rod with about 6 subunits each.</text>
</comment>
<name>A0A532V509_UNCL8</name>
<gene>
    <name evidence="8" type="primary">flgC</name>
    <name evidence="8" type="ORF">CEE37_00670</name>
</gene>
<evidence type="ECO:0000259" key="7">
    <source>
        <dbReference type="Pfam" id="PF06429"/>
    </source>
</evidence>
<dbReference type="NCBIfam" id="TIGR01395">
    <property type="entry name" value="FlgC"/>
    <property type="match status" value="1"/>
</dbReference>
<keyword evidence="4 6" id="KW-0975">Bacterial flagellum</keyword>
<reference evidence="8 9" key="1">
    <citation type="submission" date="2017-06" db="EMBL/GenBank/DDBJ databases">
        <title>Novel microbial phyla capable of carbon fixation and sulfur reduction in deep-sea sediments.</title>
        <authorList>
            <person name="Huang J."/>
            <person name="Baker B."/>
            <person name="Wang Y."/>
        </authorList>
    </citation>
    <scope>NUCLEOTIDE SEQUENCE [LARGE SCALE GENOMIC DNA]</scope>
    <source>
        <strain evidence="8">B3_LCP</strain>
    </source>
</reference>
<dbReference type="InterPro" id="IPR010930">
    <property type="entry name" value="Flg_bb/hook_C_dom"/>
</dbReference>
<dbReference type="InterPro" id="IPR006299">
    <property type="entry name" value="FlgC"/>
</dbReference>
<dbReference type="EMBL" id="NJBN01000001">
    <property type="protein sequence ID" value="TKJ42222.1"/>
    <property type="molecule type" value="Genomic_DNA"/>
</dbReference>
<evidence type="ECO:0000256" key="1">
    <source>
        <dbReference type="ARBA" id="ARBA00004117"/>
    </source>
</evidence>
<sequence>MPIDELFSSLQISASGLTSNRRWMDAIAENLANAKTTRTDQGGPYRRKVTTFQEVQKSYMKPRENKQLSLDIRRTQSGHIISGQSHRQPATRGEVEAQIVDDNADFTWVYDPDHPDANGEGYVAYPNVEVVREMVDLITASRAYEANVTAMSAAKAMHKKALEI</sequence>
<organism evidence="8 9">
    <name type="scientific">candidate division LCP-89 bacterium B3_LCP</name>
    <dbReference type="NCBI Taxonomy" id="2012998"/>
    <lineage>
        <taxon>Bacteria</taxon>
        <taxon>Pseudomonadati</taxon>
        <taxon>Bacteria division LCP-89</taxon>
    </lineage>
</organism>
<evidence type="ECO:0000256" key="4">
    <source>
        <dbReference type="ARBA" id="ARBA00023143"/>
    </source>
</evidence>
<dbReference type="PANTHER" id="PTHR30435:SF2">
    <property type="entry name" value="FLAGELLAR BASAL-BODY ROD PROTEIN FLGC"/>
    <property type="match status" value="1"/>
</dbReference>
<accession>A0A532V509</accession>
<dbReference type="Proteomes" id="UP000319619">
    <property type="component" value="Unassembled WGS sequence"/>
</dbReference>
<dbReference type="GO" id="GO:0030694">
    <property type="term" value="C:bacterial-type flagellum basal body, rod"/>
    <property type="evidence" value="ECO:0007669"/>
    <property type="project" value="UniProtKB-UniRule"/>
</dbReference>
<dbReference type="AlphaFoldDB" id="A0A532V509"/>
<dbReference type="PANTHER" id="PTHR30435">
    <property type="entry name" value="FLAGELLAR PROTEIN"/>
    <property type="match status" value="1"/>
</dbReference>
<dbReference type="Pfam" id="PF06429">
    <property type="entry name" value="Flg_bbr_C"/>
    <property type="match status" value="1"/>
</dbReference>
<protein>
    <recommendedName>
        <fullName evidence="3 6">Flagellar basal-body rod protein FlgC</fullName>
    </recommendedName>
</protein>
<comment type="subcellular location">
    <subcellularLocation>
        <location evidence="1 6">Bacterial flagellum basal body</location>
    </subcellularLocation>
</comment>
<evidence type="ECO:0000256" key="2">
    <source>
        <dbReference type="ARBA" id="ARBA00009677"/>
    </source>
</evidence>
<proteinExistence type="inferred from homology"/>
<dbReference type="GO" id="GO:0071978">
    <property type="term" value="P:bacterial-type flagellum-dependent swarming motility"/>
    <property type="evidence" value="ECO:0007669"/>
    <property type="project" value="TreeGrafter"/>
</dbReference>
<keyword evidence="8" id="KW-0966">Cell projection</keyword>
<keyword evidence="8" id="KW-0969">Cilium</keyword>